<accession>A0A127VEH8</accession>
<reference evidence="6 7" key="1">
    <citation type="submission" date="2016-03" db="EMBL/GenBank/DDBJ databases">
        <title>Complete genome sequence of Pedobacter cryoconitis PAMC 27485.</title>
        <authorList>
            <person name="Lee J."/>
            <person name="Kim O.-S."/>
        </authorList>
    </citation>
    <scope>NUCLEOTIDE SEQUENCE [LARGE SCALE GENOMIC DNA]</scope>
    <source>
        <strain evidence="6 7">PAMC 27485</strain>
    </source>
</reference>
<evidence type="ECO:0000256" key="5">
    <source>
        <dbReference type="ARBA" id="ARBA00023172"/>
    </source>
</evidence>
<keyword evidence="3" id="KW-0815">Transposition</keyword>
<comment type="function">
    <text evidence="1">Required for the transposition of the insertion element.</text>
</comment>
<dbReference type="KEGG" id="pcm:AY601_2836"/>
<dbReference type="GO" id="GO:0003677">
    <property type="term" value="F:DNA binding"/>
    <property type="evidence" value="ECO:0007669"/>
    <property type="project" value="UniProtKB-KW"/>
</dbReference>
<organism evidence="6 7">
    <name type="scientific">Pedobacter cryoconitis</name>
    <dbReference type="NCBI Taxonomy" id="188932"/>
    <lineage>
        <taxon>Bacteria</taxon>
        <taxon>Pseudomonadati</taxon>
        <taxon>Bacteroidota</taxon>
        <taxon>Sphingobacteriia</taxon>
        <taxon>Sphingobacteriales</taxon>
        <taxon>Sphingobacteriaceae</taxon>
        <taxon>Pedobacter</taxon>
    </lineage>
</organism>
<proteinExistence type="inferred from homology"/>
<dbReference type="AlphaFoldDB" id="A0A127VEH8"/>
<evidence type="ECO:0000256" key="1">
    <source>
        <dbReference type="ARBA" id="ARBA00002190"/>
    </source>
</evidence>
<evidence type="ECO:0000313" key="7">
    <source>
        <dbReference type="Proteomes" id="UP000071561"/>
    </source>
</evidence>
<dbReference type="PATRIC" id="fig|188932.3.peg.2957"/>
<keyword evidence="5" id="KW-0233">DNA recombination</keyword>
<dbReference type="GO" id="GO:0004803">
    <property type="term" value="F:transposase activity"/>
    <property type="evidence" value="ECO:0007669"/>
    <property type="project" value="InterPro"/>
</dbReference>
<dbReference type="Proteomes" id="UP000071561">
    <property type="component" value="Chromosome"/>
</dbReference>
<keyword evidence="4" id="KW-0238">DNA-binding</keyword>
<evidence type="ECO:0000256" key="2">
    <source>
        <dbReference type="ARBA" id="ARBA00010961"/>
    </source>
</evidence>
<comment type="similarity">
    <text evidence="2">Belongs to the transposase mutator family.</text>
</comment>
<name>A0A127VEH8_9SPHI</name>
<evidence type="ECO:0000256" key="4">
    <source>
        <dbReference type="ARBA" id="ARBA00023125"/>
    </source>
</evidence>
<keyword evidence="7" id="KW-1185">Reference proteome</keyword>
<dbReference type="InterPro" id="IPR001207">
    <property type="entry name" value="Transposase_mutator"/>
</dbReference>
<dbReference type="EMBL" id="CP014504">
    <property type="protein sequence ID" value="AMP99715.1"/>
    <property type="molecule type" value="Genomic_DNA"/>
</dbReference>
<sequence>MSEQIEQSIIGMYSGGMSTRDIEDQIREMYGVEISESAGSTVTGKVLEMIKEW</sequence>
<evidence type="ECO:0000313" key="6">
    <source>
        <dbReference type="EMBL" id="AMP99715.1"/>
    </source>
</evidence>
<evidence type="ECO:0000256" key="3">
    <source>
        <dbReference type="ARBA" id="ARBA00022578"/>
    </source>
</evidence>
<protein>
    <submittedName>
        <fullName evidence="6">Transposase mutator type</fullName>
    </submittedName>
</protein>
<gene>
    <name evidence="6" type="ORF">AY601_2836</name>
</gene>
<dbReference type="Pfam" id="PF00872">
    <property type="entry name" value="Transposase_mut"/>
    <property type="match status" value="1"/>
</dbReference>
<dbReference type="GO" id="GO:0006313">
    <property type="term" value="P:DNA transposition"/>
    <property type="evidence" value="ECO:0007669"/>
    <property type="project" value="InterPro"/>
</dbReference>